<dbReference type="SUPFAM" id="SSF49401">
    <property type="entry name" value="Bacterial adhesins"/>
    <property type="match status" value="2"/>
</dbReference>
<dbReference type="Pfam" id="PF09479">
    <property type="entry name" value="Flg_new"/>
    <property type="match status" value="1"/>
</dbReference>
<organism evidence="6 7">
    <name type="scientific">Breznakia pachnodae</name>
    <dbReference type="NCBI Taxonomy" id="265178"/>
    <lineage>
        <taxon>Bacteria</taxon>
        <taxon>Bacillati</taxon>
        <taxon>Bacillota</taxon>
        <taxon>Erysipelotrichia</taxon>
        <taxon>Erysipelotrichales</taxon>
        <taxon>Erysipelotrichaceae</taxon>
        <taxon>Breznakia</taxon>
    </lineage>
</organism>
<dbReference type="RefSeq" id="WP_307409752.1">
    <property type="nucleotide sequence ID" value="NZ_JAUSUR010000006.1"/>
</dbReference>
<gene>
    <name evidence="6" type="ORF">J2S15_003035</name>
</gene>
<feature type="chain" id="PRO_5046313881" evidence="3">
    <location>
        <begin position="25"/>
        <end position="1129"/>
    </location>
</feature>
<comment type="subcellular location">
    <subcellularLocation>
        <location evidence="1">Cell envelope</location>
    </subcellularLocation>
</comment>
<comment type="caution">
    <text evidence="6">The sequence shown here is derived from an EMBL/GenBank/DDBJ whole genome shotgun (WGS) entry which is preliminary data.</text>
</comment>
<dbReference type="Gene3D" id="2.60.40.740">
    <property type="match status" value="2"/>
</dbReference>
<dbReference type="Gene3D" id="2.60.40.4270">
    <property type="entry name" value="Listeria-Bacteroides repeat domain"/>
    <property type="match status" value="1"/>
</dbReference>
<feature type="domain" description="DUF7927" evidence="5">
    <location>
        <begin position="805"/>
        <end position="935"/>
    </location>
</feature>
<dbReference type="InterPro" id="IPR008966">
    <property type="entry name" value="Adhesion_dom_sf"/>
</dbReference>
<feature type="domain" description="DUF11" evidence="4">
    <location>
        <begin position="671"/>
        <end position="789"/>
    </location>
</feature>
<proteinExistence type="predicted"/>
<feature type="signal peptide" evidence="3">
    <location>
        <begin position="1"/>
        <end position="24"/>
    </location>
</feature>
<evidence type="ECO:0000259" key="4">
    <source>
        <dbReference type="Pfam" id="PF01345"/>
    </source>
</evidence>
<dbReference type="Pfam" id="PF01345">
    <property type="entry name" value="DUF11"/>
    <property type="match status" value="1"/>
</dbReference>
<dbReference type="SMART" id="SM00710">
    <property type="entry name" value="PbH1"/>
    <property type="match status" value="13"/>
</dbReference>
<dbReference type="InterPro" id="IPR013378">
    <property type="entry name" value="InlB-like_B-rpt"/>
</dbReference>
<dbReference type="NCBIfam" id="TIGR01167">
    <property type="entry name" value="LPXTG_anchor"/>
    <property type="match status" value="1"/>
</dbReference>
<dbReference type="InterPro" id="IPR051172">
    <property type="entry name" value="Chlamydia_OmcB"/>
</dbReference>
<dbReference type="InterPro" id="IPR006626">
    <property type="entry name" value="PbH1"/>
</dbReference>
<dbReference type="Pfam" id="PF25549">
    <property type="entry name" value="DUF7927"/>
    <property type="match status" value="2"/>
</dbReference>
<dbReference type="Gene3D" id="2.60.40.1170">
    <property type="entry name" value="Mu homology domain, subdomain B"/>
    <property type="match status" value="1"/>
</dbReference>
<sequence length="1129" mass="118728">MKKLYKIVVIALMSISFISAGAIATNNQIKGEELAPADRIVGTLTELEDAIYDAPTNREFIIELSANIELDSTLTIYANENVVLRSTSGQAYTITHSGTGRHFNTRGTLTLNNVILDGGSTVGGVMVDGSSGKLVLNTGSIIQNCYSTVFSFGVGGGGAIYAKSGTVIMNDGIIQNNEHESYGGGGIRVESNGSFTMNGGIIRNNVGSRGGGINIGRGTFIMNDGHIYGNIGEYRGGGIYTEESTFTMNGGLIGGTDISYANHSDYAGGGVYAGEGSTFTMGGTSEVAYNTAGTSSINGGGAGVYTYTISSKINNFVMKDSATVHHNTATSSAGGVYIAGNESGTFTMEGNASIYNNQANSGAGLSIVDAATILKDNSSILNNAASGTGGGGYISNYNTFVMQDNAVVKGNTAATAGGLYISQGVTATIKGNSLITENTASYNGGGVYVIGIDAYAGYTKVYIEGGTISKNYANGIDSGDLKSGGGGIYYTAEFCDLEITGDTNIIDNHAPNGHGGGIHSRDHSQIKVSSDTVYDGNTASIAYIPDPLDTAQYPDVQHKTLSIPVGHSLNNYDVNYVGTQEAVIYKVTYHANGGVGTPPVTKSYLENDTVTVEGNSTNLTLADHTFDGWNLLANGTSTNYDGGETFLMPARNVDLYAQWDPVPTPVTSYTITKTSNPGTGTEVERGDTITYSIAVKNTGDTVLQNVKVSDVLDAGVVYEENSMTASKATVTKTNNNGTLEWVIDEVAKNETVTLTFKVKVSDTATITNDTIKNTAKMEVGSDSKNSNEVKHTVKKEDPVTPTTSYTIKKSSNPVSGSEVKRGDTLTYSIEVKNTGDTVLKNVDVTDILDAGVVFEENSMTTSKAGVAMSNTNSVLTWKINEVAKGETITLTFKVKVSETATISTNKVTNIAQMEVSGKITNSNEVIHTVKKDGTVTPPIVNPPVVDDTTSYTITKTSNPGSGTQVKRGDYITYFIEVKNTGDTTLKNVVISDTLTSGMELDTSSMYASDPAAGKINNNGKLEWTIGKIEKGKSVVVSFRVRVSQIAKFDNNKIRNVAQMSIGNKTINSNEVTHTVVEKHAGLAPGTTGNNANSTSVVNTGDNTNITLLLVMLGMSATLVFTAIRRKKAE</sequence>
<protein>
    <submittedName>
        <fullName evidence="6">Repeat protein (TIGR01451 family)/LPXTG-motif cell wall-anchored protein</fullName>
    </submittedName>
</protein>
<evidence type="ECO:0000259" key="5">
    <source>
        <dbReference type="Pfam" id="PF25549"/>
    </source>
</evidence>
<feature type="compositionally biased region" description="Polar residues" evidence="2">
    <location>
        <begin position="800"/>
        <end position="815"/>
    </location>
</feature>
<evidence type="ECO:0000313" key="7">
    <source>
        <dbReference type="Proteomes" id="UP001230220"/>
    </source>
</evidence>
<evidence type="ECO:0000256" key="1">
    <source>
        <dbReference type="ARBA" id="ARBA00004196"/>
    </source>
</evidence>
<name>A0ABU0E5W0_9FIRM</name>
<feature type="region of interest" description="Disordered" evidence="2">
    <location>
        <begin position="778"/>
        <end position="819"/>
    </location>
</feature>
<dbReference type="InterPro" id="IPR042229">
    <property type="entry name" value="Listeria/Bacterioides_rpt_sf"/>
</dbReference>
<keyword evidence="3" id="KW-0732">Signal</keyword>
<reference evidence="6 7" key="1">
    <citation type="submission" date="2023-07" db="EMBL/GenBank/DDBJ databases">
        <title>Genomic Encyclopedia of Type Strains, Phase IV (KMG-IV): sequencing the most valuable type-strain genomes for metagenomic binning, comparative biology and taxonomic classification.</title>
        <authorList>
            <person name="Goeker M."/>
        </authorList>
    </citation>
    <scope>NUCLEOTIDE SEQUENCE [LARGE SCALE GENOMIC DNA]</scope>
    <source>
        <strain evidence="6 7">DSM 16784</strain>
    </source>
</reference>
<evidence type="ECO:0000256" key="2">
    <source>
        <dbReference type="SAM" id="MobiDB-lite"/>
    </source>
</evidence>
<dbReference type="Proteomes" id="UP001230220">
    <property type="component" value="Unassembled WGS sequence"/>
</dbReference>
<dbReference type="InterPro" id="IPR057687">
    <property type="entry name" value="DUF7927"/>
</dbReference>
<dbReference type="PANTHER" id="PTHR34819">
    <property type="entry name" value="LARGE CYSTEINE-RICH PERIPLASMIC PROTEIN OMCB"/>
    <property type="match status" value="1"/>
</dbReference>
<dbReference type="InterPro" id="IPR001434">
    <property type="entry name" value="OmcB-like_DUF11"/>
</dbReference>
<evidence type="ECO:0000313" key="6">
    <source>
        <dbReference type="EMBL" id="MDQ0362281.1"/>
    </source>
</evidence>
<keyword evidence="7" id="KW-1185">Reference proteome</keyword>
<evidence type="ECO:0000256" key="3">
    <source>
        <dbReference type="SAM" id="SignalP"/>
    </source>
</evidence>
<feature type="compositionally biased region" description="Basic and acidic residues" evidence="2">
    <location>
        <begin position="779"/>
        <end position="798"/>
    </location>
</feature>
<dbReference type="PANTHER" id="PTHR34819:SF5">
    <property type="entry name" value="CONSERVED REPEAT DOMAIN PROTEIN"/>
    <property type="match status" value="1"/>
</dbReference>
<accession>A0ABU0E5W0</accession>
<dbReference type="InterPro" id="IPR047589">
    <property type="entry name" value="DUF11_rpt"/>
</dbReference>
<dbReference type="NCBIfam" id="TIGR01451">
    <property type="entry name" value="B_ant_repeat"/>
    <property type="match status" value="3"/>
</dbReference>
<feature type="domain" description="DUF7927" evidence="5">
    <location>
        <begin position="951"/>
        <end position="1059"/>
    </location>
</feature>
<dbReference type="EMBL" id="JAUSUR010000006">
    <property type="protein sequence ID" value="MDQ0362281.1"/>
    <property type="molecule type" value="Genomic_DNA"/>
</dbReference>